<keyword evidence="1" id="KW-0732">Signal</keyword>
<keyword evidence="4" id="KW-1185">Reference proteome</keyword>
<dbReference type="OrthoDB" id="9805504at2"/>
<feature type="domain" description="TNase-like" evidence="2">
    <location>
        <begin position="26"/>
        <end position="141"/>
    </location>
</feature>
<dbReference type="EMBL" id="CP039965">
    <property type="protein sequence ID" value="QCO57964.1"/>
    <property type="molecule type" value="Genomic_DNA"/>
</dbReference>
<dbReference type="InterPro" id="IPR035437">
    <property type="entry name" value="SNase_OB-fold_sf"/>
</dbReference>
<gene>
    <name evidence="3" type="ORF">EOK75_12605</name>
</gene>
<protein>
    <submittedName>
        <fullName evidence="3">Thermonuclease family protein</fullName>
    </submittedName>
</protein>
<dbReference type="KEGG" id="pseb:EOK75_12605"/>
<organism evidence="3 4">
    <name type="scientific">Pseudorhodobacter turbinis</name>
    <dbReference type="NCBI Taxonomy" id="2500533"/>
    <lineage>
        <taxon>Bacteria</taxon>
        <taxon>Pseudomonadati</taxon>
        <taxon>Pseudomonadota</taxon>
        <taxon>Alphaproteobacteria</taxon>
        <taxon>Rhodobacterales</taxon>
        <taxon>Paracoccaceae</taxon>
        <taxon>Pseudorhodobacter</taxon>
    </lineage>
</organism>
<proteinExistence type="predicted"/>
<evidence type="ECO:0000313" key="3">
    <source>
        <dbReference type="EMBL" id="QCO57964.1"/>
    </source>
</evidence>
<dbReference type="AlphaFoldDB" id="A0A4V1E1F6"/>
<geneLocation type="plasmid" evidence="3 4">
    <name>unnamed1</name>
</geneLocation>
<reference evidence="3 4" key="1">
    <citation type="submission" date="2019-05" db="EMBL/GenBank/DDBJ databases">
        <title>Pseudorhodobacter turbinis sp. nov., isolated from the gut of the Korean turban shell.</title>
        <authorList>
            <person name="Jeong Y.-S."/>
            <person name="Kang W.-R."/>
            <person name="Bae J.-W."/>
        </authorList>
    </citation>
    <scope>NUCLEOTIDE SEQUENCE [LARGE SCALE GENOMIC DNA]</scope>
    <source>
        <strain evidence="3 4">S12M18</strain>
        <plasmid evidence="3 4">unnamed1</plasmid>
    </source>
</reference>
<evidence type="ECO:0000313" key="4">
    <source>
        <dbReference type="Proteomes" id="UP000298631"/>
    </source>
</evidence>
<dbReference type="Gene3D" id="2.40.50.90">
    <property type="match status" value="1"/>
</dbReference>
<keyword evidence="3" id="KW-0614">Plasmid</keyword>
<sequence length="216" mass="23453">MIRTCLVLLLGLAMPTNALALSGQVRVVDGDGLVSAGERIRLHGIDAPELRQRCDPSGRNWKCGAWAAEMLAKIIAKGELSCEAVDHDRYGRTVARCSVSGRDVGAQLVRAGAAMAYRRYSSDYIALEDQARAQGRGLWSGEVTAPAEYRKTAKRVASAAPSGCKIKGNISAKGTRIYHVPGQRHYLDTRISPNKGEAYFCTETEARAAGFRRSKR</sequence>
<dbReference type="Proteomes" id="UP000298631">
    <property type="component" value="Plasmid unnamed1"/>
</dbReference>
<evidence type="ECO:0000259" key="2">
    <source>
        <dbReference type="PROSITE" id="PS50830"/>
    </source>
</evidence>
<feature type="chain" id="PRO_5020254780" evidence="1">
    <location>
        <begin position="21"/>
        <end position="216"/>
    </location>
</feature>
<dbReference type="Pfam" id="PF00565">
    <property type="entry name" value="SNase"/>
    <property type="match status" value="1"/>
</dbReference>
<accession>A0A4V1E1F6</accession>
<dbReference type="PANTHER" id="PTHR12302">
    <property type="entry name" value="EBNA2 BINDING PROTEIN P100"/>
    <property type="match status" value="1"/>
</dbReference>
<dbReference type="SUPFAM" id="SSF50199">
    <property type="entry name" value="Staphylococcal nuclease"/>
    <property type="match status" value="1"/>
</dbReference>
<feature type="signal peptide" evidence="1">
    <location>
        <begin position="1"/>
        <end position="20"/>
    </location>
</feature>
<dbReference type="InterPro" id="IPR016071">
    <property type="entry name" value="Staphylococal_nuclease_OB-fold"/>
</dbReference>
<dbReference type="PANTHER" id="PTHR12302:SF26">
    <property type="entry name" value="BLR1266 PROTEIN"/>
    <property type="match status" value="1"/>
</dbReference>
<evidence type="ECO:0000256" key="1">
    <source>
        <dbReference type="SAM" id="SignalP"/>
    </source>
</evidence>
<dbReference type="SMART" id="SM00318">
    <property type="entry name" value="SNc"/>
    <property type="match status" value="1"/>
</dbReference>
<dbReference type="PROSITE" id="PS50830">
    <property type="entry name" value="TNASE_3"/>
    <property type="match status" value="1"/>
</dbReference>
<name>A0A4V1E1F6_9RHOB</name>